<dbReference type="Pfam" id="PF00486">
    <property type="entry name" value="Trans_reg_C"/>
    <property type="match status" value="1"/>
</dbReference>
<dbReference type="SUPFAM" id="SSF52172">
    <property type="entry name" value="CheY-like"/>
    <property type="match status" value="1"/>
</dbReference>
<dbReference type="Gene3D" id="1.10.10.10">
    <property type="entry name" value="Winged helix-like DNA-binding domain superfamily/Winged helix DNA-binding domain"/>
    <property type="match status" value="1"/>
</dbReference>
<comment type="caution">
    <text evidence="8">The sequence shown here is derived from an EMBL/GenBank/DDBJ whole genome shotgun (WGS) entry which is preliminary data.</text>
</comment>
<dbReference type="EMBL" id="BAAAZG010000053">
    <property type="protein sequence ID" value="GAA4095919.1"/>
    <property type="molecule type" value="Genomic_DNA"/>
</dbReference>
<reference evidence="9" key="1">
    <citation type="journal article" date="2019" name="Int. J. Syst. Evol. Microbiol.">
        <title>The Global Catalogue of Microorganisms (GCM) 10K type strain sequencing project: providing services to taxonomists for standard genome sequencing and annotation.</title>
        <authorList>
            <consortium name="The Broad Institute Genomics Platform"/>
            <consortium name="The Broad Institute Genome Sequencing Center for Infectious Disease"/>
            <person name="Wu L."/>
            <person name="Ma J."/>
        </authorList>
    </citation>
    <scope>NUCLEOTIDE SEQUENCE [LARGE SCALE GENOMIC DNA]</scope>
    <source>
        <strain evidence="9">JCM 16702</strain>
    </source>
</reference>
<dbReference type="Proteomes" id="UP001500683">
    <property type="component" value="Unassembled WGS sequence"/>
</dbReference>
<dbReference type="PANTHER" id="PTHR48111:SF40">
    <property type="entry name" value="PHOSPHATE REGULON TRANSCRIPTIONAL REGULATORY PROTEIN PHOB"/>
    <property type="match status" value="1"/>
</dbReference>
<keyword evidence="3 5" id="KW-0238">DNA-binding</keyword>
<evidence type="ECO:0000259" key="6">
    <source>
        <dbReference type="PROSITE" id="PS50110"/>
    </source>
</evidence>
<dbReference type="InterPro" id="IPR001789">
    <property type="entry name" value="Sig_transdc_resp-reg_receiver"/>
</dbReference>
<sequence>MSGARLLVIEDDPEIGSELVTALTEQGYTASLAGTGGAAVAMVDRRPPELILLDLGLPDVDGVELCSVLRRRLPGTAIVVLTARSQERDVVTALDVGADDYVTKPFRLRELLARTRAQLRRRPQRAEVEALVVGALRLEPEARRAFVGAQEVALRPREFDLLLALASRAGRVVPRAELMREVWGPGWFGDRKTLDVHVSALRRRLAAAGLKSGRIVAVRGRGYGYVAGL</sequence>
<evidence type="ECO:0000256" key="2">
    <source>
        <dbReference type="ARBA" id="ARBA00023012"/>
    </source>
</evidence>
<evidence type="ECO:0000313" key="9">
    <source>
        <dbReference type="Proteomes" id="UP001500683"/>
    </source>
</evidence>
<dbReference type="RefSeq" id="WP_344955998.1">
    <property type="nucleotide sequence ID" value="NZ_BAAAZG010000053.1"/>
</dbReference>
<organism evidence="8 9">
    <name type="scientific">Actinomadura miaoliensis</name>
    <dbReference type="NCBI Taxonomy" id="430685"/>
    <lineage>
        <taxon>Bacteria</taxon>
        <taxon>Bacillati</taxon>
        <taxon>Actinomycetota</taxon>
        <taxon>Actinomycetes</taxon>
        <taxon>Streptosporangiales</taxon>
        <taxon>Thermomonosporaceae</taxon>
        <taxon>Actinomadura</taxon>
    </lineage>
</organism>
<protein>
    <submittedName>
        <fullName evidence="8">Response regulator transcription factor</fullName>
    </submittedName>
</protein>
<gene>
    <name evidence="8" type="ORF">GCM10022214_69120</name>
</gene>
<accession>A0ABP7WST6</accession>
<dbReference type="InterPro" id="IPR001867">
    <property type="entry name" value="OmpR/PhoB-type_DNA-bd"/>
</dbReference>
<keyword evidence="9" id="KW-1185">Reference proteome</keyword>
<dbReference type="PANTHER" id="PTHR48111">
    <property type="entry name" value="REGULATOR OF RPOS"/>
    <property type="match status" value="1"/>
</dbReference>
<evidence type="ECO:0000256" key="3">
    <source>
        <dbReference type="ARBA" id="ARBA00023125"/>
    </source>
</evidence>
<feature type="DNA-binding region" description="OmpR/PhoB-type" evidence="5">
    <location>
        <begin position="128"/>
        <end position="227"/>
    </location>
</feature>
<dbReference type="PROSITE" id="PS51755">
    <property type="entry name" value="OMPR_PHOB"/>
    <property type="match status" value="1"/>
</dbReference>
<dbReference type="InterPro" id="IPR011006">
    <property type="entry name" value="CheY-like_superfamily"/>
</dbReference>
<dbReference type="SMART" id="SM00862">
    <property type="entry name" value="Trans_reg_C"/>
    <property type="match status" value="1"/>
</dbReference>
<evidence type="ECO:0000256" key="1">
    <source>
        <dbReference type="ARBA" id="ARBA00022553"/>
    </source>
</evidence>
<dbReference type="PROSITE" id="PS50110">
    <property type="entry name" value="RESPONSE_REGULATORY"/>
    <property type="match status" value="1"/>
</dbReference>
<evidence type="ECO:0000259" key="7">
    <source>
        <dbReference type="PROSITE" id="PS51755"/>
    </source>
</evidence>
<keyword evidence="2" id="KW-0902">Two-component regulatory system</keyword>
<dbReference type="InterPro" id="IPR036388">
    <property type="entry name" value="WH-like_DNA-bd_sf"/>
</dbReference>
<evidence type="ECO:0000256" key="4">
    <source>
        <dbReference type="PROSITE-ProRule" id="PRU00169"/>
    </source>
</evidence>
<dbReference type="Pfam" id="PF00072">
    <property type="entry name" value="Response_reg"/>
    <property type="match status" value="1"/>
</dbReference>
<proteinExistence type="predicted"/>
<evidence type="ECO:0000313" key="8">
    <source>
        <dbReference type="EMBL" id="GAA4095919.1"/>
    </source>
</evidence>
<dbReference type="Gene3D" id="3.40.50.2300">
    <property type="match status" value="1"/>
</dbReference>
<dbReference type="InterPro" id="IPR039420">
    <property type="entry name" value="WalR-like"/>
</dbReference>
<dbReference type="Gene3D" id="6.10.250.690">
    <property type="match status" value="1"/>
</dbReference>
<keyword evidence="1 4" id="KW-0597">Phosphoprotein</keyword>
<feature type="domain" description="OmpR/PhoB-type" evidence="7">
    <location>
        <begin position="128"/>
        <end position="227"/>
    </location>
</feature>
<feature type="modified residue" description="4-aspartylphosphate" evidence="4">
    <location>
        <position position="54"/>
    </location>
</feature>
<dbReference type="SMART" id="SM00448">
    <property type="entry name" value="REC"/>
    <property type="match status" value="1"/>
</dbReference>
<dbReference type="CDD" id="cd00383">
    <property type="entry name" value="trans_reg_C"/>
    <property type="match status" value="1"/>
</dbReference>
<name>A0ABP7WST6_9ACTN</name>
<feature type="domain" description="Response regulatory" evidence="6">
    <location>
        <begin position="5"/>
        <end position="119"/>
    </location>
</feature>
<evidence type="ECO:0000256" key="5">
    <source>
        <dbReference type="PROSITE-ProRule" id="PRU01091"/>
    </source>
</evidence>